<dbReference type="RefSeq" id="XP_453173.1">
    <property type="nucleotide sequence ID" value="XM_453173.1"/>
</dbReference>
<organism evidence="2 3">
    <name type="scientific">Kluyveromyces lactis (strain ATCC 8585 / CBS 2359 / DSM 70799 / NBRC 1267 / NRRL Y-1140 / WM37)</name>
    <name type="common">Yeast</name>
    <name type="synonym">Candida sphaerica</name>
    <dbReference type="NCBI Taxonomy" id="284590"/>
    <lineage>
        <taxon>Eukaryota</taxon>
        <taxon>Fungi</taxon>
        <taxon>Dikarya</taxon>
        <taxon>Ascomycota</taxon>
        <taxon>Saccharomycotina</taxon>
        <taxon>Saccharomycetes</taxon>
        <taxon>Saccharomycetales</taxon>
        <taxon>Saccharomycetaceae</taxon>
        <taxon>Kluyveromyces</taxon>
    </lineage>
</organism>
<dbReference type="GeneID" id="2893327"/>
<reference evidence="2 3" key="1">
    <citation type="journal article" date="2004" name="Nature">
        <title>Genome evolution in yeasts.</title>
        <authorList>
            <consortium name="Genolevures"/>
            <person name="Dujon B."/>
            <person name="Sherman D."/>
            <person name="Fischer G."/>
            <person name="Durrens P."/>
            <person name="Casaregola S."/>
            <person name="Lafontaine I."/>
            <person name="de Montigny J."/>
            <person name="Marck C."/>
            <person name="Neuveglise C."/>
            <person name="Talla E."/>
            <person name="Goffard N."/>
            <person name="Frangeul L."/>
            <person name="Aigle M."/>
            <person name="Anthouard V."/>
            <person name="Babour A."/>
            <person name="Barbe V."/>
            <person name="Barnay S."/>
            <person name="Blanchin S."/>
            <person name="Beckerich J.M."/>
            <person name="Beyne E."/>
            <person name="Bleykasten C."/>
            <person name="Boisrame A."/>
            <person name="Boyer J."/>
            <person name="Cattolico L."/>
            <person name="Confanioleri F."/>
            <person name="de Daruvar A."/>
            <person name="Despons L."/>
            <person name="Fabre E."/>
            <person name="Fairhead C."/>
            <person name="Ferry-Dumazet H."/>
            <person name="Groppi A."/>
            <person name="Hantraye F."/>
            <person name="Hennequin C."/>
            <person name="Jauniaux N."/>
            <person name="Joyet P."/>
            <person name="Kachouri R."/>
            <person name="Kerrest A."/>
            <person name="Koszul R."/>
            <person name="Lemaire M."/>
            <person name="Lesur I."/>
            <person name="Ma L."/>
            <person name="Muller H."/>
            <person name="Nicaud J.M."/>
            <person name="Nikolski M."/>
            <person name="Oztas S."/>
            <person name="Ozier-Kalogeropoulos O."/>
            <person name="Pellenz S."/>
            <person name="Potier S."/>
            <person name="Richard G.F."/>
            <person name="Straub M.L."/>
            <person name="Suleau A."/>
            <person name="Swennene D."/>
            <person name="Tekaia F."/>
            <person name="Wesolowski-Louvel M."/>
            <person name="Westhof E."/>
            <person name="Wirth B."/>
            <person name="Zeniou-Meyer M."/>
            <person name="Zivanovic I."/>
            <person name="Bolotin-Fukuhara M."/>
            <person name="Thierry A."/>
            <person name="Bouchier C."/>
            <person name="Caudron B."/>
            <person name="Scarpelli C."/>
            <person name="Gaillardin C."/>
            <person name="Weissenbach J."/>
            <person name="Wincker P."/>
            <person name="Souciet J.L."/>
        </authorList>
    </citation>
    <scope>NUCLEOTIDE SEQUENCE [LARGE SCALE GENOMIC DNA]</scope>
    <source>
        <strain evidence="3">ATCC 8585 / CBS 2359 / DSM 70799 / NBRC 1267 / NRRL Y-1140 / WM37</strain>
    </source>
</reference>
<keyword evidence="3" id="KW-1185">Reference proteome</keyword>
<sequence length="420" mass="47756">MNSYVNTCSGLELTADQCQRLLQLSRVDSSVYHSSFQKILHWFYHVQPDSSQSETLAIIVANILLHSCSIRTDANLNATLIKCVETSLFENPFDLPRWRIMFLLAHCKPTLAHDGQGSDLDDSDQKHHQIFNRMLAPQSFQTMVTSLTMDPKRISILTELGKYWYALCFNYGYLSANSRVYWSLFTELSGKPYNSVAGFQDCLIQFGSLYLLLHTHNLSVERTTVNRFLCIFEDKFNDWLLQASEELYCPLQEHRLPQILNILELLIGYSSPQLRQDIRTCFVSPHNSFHCPFVNSSFIKLIESPINNISNTTTSILNLLHLRHNRETHRLEPLPPVSRESSVCSSISHDYITYSGLPTPSANTTTAASTVNSNSSMTSIAEQDSEADNWPEEEQLLEAEKIGAAIQRLNELGFVKMSTE</sequence>
<dbReference type="PaxDb" id="284590-Q6CSB6"/>
<dbReference type="KEGG" id="kla:KLLA0_D02354g"/>
<dbReference type="EMBL" id="CR382124">
    <property type="protein sequence ID" value="CAH00269.1"/>
    <property type="molecule type" value="Genomic_DNA"/>
</dbReference>
<dbReference type="HOGENOM" id="CLU_644161_0_0_1"/>
<dbReference type="Proteomes" id="UP000000598">
    <property type="component" value="Chromosome D"/>
</dbReference>
<feature type="compositionally biased region" description="Low complexity" evidence="1">
    <location>
        <begin position="359"/>
        <end position="379"/>
    </location>
</feature>
<evidence type="ECO:0000313" key="2">
    <source>
        <dbReference type="EMBL" id="CAH00269.1"/>
    </source>
</evidence>
<accession>Q6CSB6</accession>
<evidence type="ECO:0000256" key="1">
    <source>
        <dbReference type="SAM" id="MobiDB-lite"/>
    </source>
</evidence>
<proteinExistence type="predicted"/>
<dbReference type="AlphaFoldDB" id="Q6CSB6"/>
<dbReference type="OMA" id="GKYWYAL"/>
<dbReference type="eggNOG" id="ENOG502ST2Q">
    <property type="taxonomic scope" value="Eukaryota"/>
</dbReference>
<protein>
    <submittedName>
        <fullName evidence="2">KLLA0D02354p</fullName>
    </submittedName>
</protein>
<dbReference type="InParanoid" id="Q6CSB6"/>
<evidence type="ECO:0000313" key="3">
    <source>
        <dbReference type="Proteomes" id="UP000000598"/>
    </source>
</evidence>
<gene>
    <name evidence="2" type="ORF">KLLA0_D02354g</name>
</gene>
<feature type="region of interest" description="Disordered" evidence="1">
    <location>
        <begin position="358"/>
        <end position="388"/>
    </location>
</feature>
<name>Q6CSB6_KLULA</name>